<evidence type="ECO:0000256" key="2">
    <source>
        <dbReference type="ARBA" id="ARBA00023125"/>
    </source>
</evidence>
<dbReference type="GO" id="GO:0006355">
    <property type="term" value="P:regulation of DNA-templated transcription"/>
    <property type="evidence" value="ECO:0007669"/>
    <property type="project" value="InterPro"/>
</dbReference>
<evidence type="ECO:0000259" key="4">
    <source>
        <dbReference type="PROSITE" id="PS50043"/>
    </source>
</evidence>
<dbReference type="Proteomes" id="UP000477951">
    <property type="component" value="Unassembled WGS sequence"/>
</dbReference>
<dbReference type="AlphaFoldDB" id="A0A6L6VJL0"/>
<dbReference type="CDD" id="cd06170">
    <property type="entry name" value="LuxR_C_like"/>
    <property type="match status" value="1"/>
</dbReference>
<sequence>MPWVIFRCEWVGRIANVSEIAMELINETLDALGQVSSFDQLGRFAAEVCASYDIQNLAFQIISPVSRNAGRPLFITTYEPHWIQQYVSLNYFEIDPVVLIGKSSFLPLDWDEIDRTSSIRRFLFAEAESYGVGKRGITMPVRGPGQERSLITVTTFDSEDQWKRRRAVLLRDFHLVAYFLHERSLHLTGLRVAQRPTLSRREKQCLELLARGAAPKQIAYQLDLSISTVRLYLSSARLKLGAANKYEAIARAVQHELILI</sequence>
<keyword evidence="1" id="KW-0805">Transcription regulation</keyword>
<dbReference type="SUPFAM" id="SSF46894">
    <property type="entry name" value="C-terminal effector domain of the bipartite response regulators"/>
    <property type="match status" value="1"/>
</dbReference>
<dbReference type="Pfam" id="PF00196">
    <property type="entry name" value="GerE"/>
    <property type="match status" value="1"/>
</dbReference>
<dbReference type="PANTHER" id="PTHR44688:SF16">
    <property type="entry name" value="DNA-BINDING TRANSCRIPTIONAL ACTIVATOR DEVR_DOSR"/>
    <property type="match status" value="1"/>
</dbReference>
<feature type="domain" description="HTH luxR-type" evidence="4">
    <location>
        <begin position="191"/>
        <end position="256"/>
    </location>
</feature>
<evidence type="ECO:0000256" key="1">
    <source>
        <dbReference type="ARBA" id="ARBA00023015"/>
    </source>
</evidence>
<dbReference type="PROSITE" id="PS50043">
    <property type="entry name" value="HTH_LUXR_2"/>
    <property type="match status" value="1"/>
</dbReference>
<dbReference type="InterPro" id="IPR036388">
    <property type="entry name" value="WH-like_DNA-bd_sf"/>
</dbReference>
<keyword evidence="2" id="KW-0238">DNA-binding</keyword>
<dbReference type="InterPro" id="IPR005143">
    <property type="entry name" value="TF_LuxR_autoind-bd_dom"/>
</dbReference>
<dbReference type="InterPro" id="IPR000792">
    <property type="entry name" value="Tscrpt_reg_LuxR_C"/>
</dbReference>
<evidence type="ECO:0000313" key="5">
    <source>
        <dbReference type="EMBL" id="MUZ75271.1"/>
    </source>
</evidence>
<dbReference type="EMBL" id="WPHR01000026">
    <property type="protein sequence ID" value="MUZ75271.1"/>
    <property type="molecule type" value="Genomic_DNA"/>
</dbReference>
<evidence type="ECO:0000313" key="6">
    <source>
        <dbReference type="Proteomes" id="UP000477951"/>
    </source>
</evidence>
<dbReference type="SMART" id="SM00421">
    <property type="entry name" value="HTH_LUXR"/>
    <property type="match status" value="1"/>
</dbReference>
<dbReference type="Gene3D" id="1.10.10.10">
    <property type="entry name" value="Winged helix-like DNA-binding domain superfamily/Winged helix DNA-binding domain"/>
    <property type="match status" value="1"/>
</dbReference>
<keyword evidence="3" id="KW-0804">Transcription</keyword>
<dbReference type="Gene3D" id="3.30.450.80">
    <property type="entry name" value="Transcription factor LuxR-like, autoinducer-binding domain"/>
    <property type="match status" value="1"/>
</dbReference>
<dbReference type="PRINTS" id="PR00038">
    <property type="entry name" value="HTHLUXR"/>
</dbReference>
<dbReference type="GO" id="GO:0003677">
    <property type="term" value="F:DNA binding"/>
    <property type="evidence" value="ECO:0007669"/>
    <property type="project" value="UniProtKB-KW"/>
</dbReference>
<name>A0A6L6VJL0_AGRVI</name>
<dbReference type="SUPFAM" id="SSF75516">
    <property type="entry name" value="Pheromone-binding domain of LuxR-like quorum-sensing transcription factors"/>
    <property type="match status" value="1"/>
</dbReference>
<gene>
    <name evidence="5" type="ORF">GOZ90_21510</name>
</gene>
<dbReference type="Pfam" id="PF03472">
    <property type="entry name" value="Autoind_bind"/>
    <property type="match status" value="1"/>
</dbReference>
<protein>
    <submittedName>
        <fullName evidence="5">LuxR family transcriptional regulator</fullName>
    </submittedName>
</protein>
<dbReference type="InterPro" id="IPR036693">
    <property type="entry name" value="TF_LuxR_autoind-bd_dom_sf"/>
</dbReference>
<comment type="caution">
    <text evidence="5">The sequence shown here is derived from an EMBL/GenBank/DDBJ whole genome shotgun (WGS) entry which is preliminary data.</text>
</comment>
<organism evidence="5 6">
    <name type="scientific">Agrobacterium vitis</name>
    <name type="common">Rhizobium vitis</name>
    <dbReference type="NCBI Taxonomy" id="373"/>
    <lineage>
        <taxon>Bacteria</taxon>
        <taxon>Pseudomonadati</taxon>
        <taxon>Pseudomonadota</taxon>
        <taxon>Alphaproteobacteria</taxon>
        <taxon>Hyphomicrobiales</taxon>
        <taxon>Rhizobiaceae</taxon>
        <taxon>Rhizobium/Agrobacterium group</taxon>
        <taxon>Agrobacterium</taxon>
    </lineage>
</organism>
<accession>A0A6L6VJL0</accession>
<evidence type="ECO:0000256" key="3">
    <source>
        <dbReference type="ARBA" id="ARBA00023163"/>
    </source>
</evidence>
<dbReference type="InterPro" id="IPR016032">
    <property type="entry name" value="Sig_transdc_resp-reg_C-effctor"/>
</dbReference>
<dbReference type="PANTHER" id="PTHR44688">
    <property type="entry name" value="DNA-BINDING TRANSCRIPTIONAL ACTIVATOR DEVR_DOSR"/>
    <property type="match status" value="1"/>
</dbReference>
<reference evidence="5 6" key="1">
    <citation type="submission" date="2019-12" db="EMBL/GenBank/DDBJ databases">
        <title>Whole-genome sequencing of Allorhizobium vitis.</title>
        <authorList>
            <person name="Gan H.M."/>
            <person name="Szegedi E."/>
            <person name="Burr T."/>
            <person name="Savka M.A."/>
        </authorList>
    </citation>
    <scope>NUCLEOTIDE SEQUENCE [LARGE SCALE GENOMIC DNA]</scope>
    <source>
        <strain evidence="5 6">CG516</strain>
    </source>
</reference>
<proteinExistence type="predicted"/>